<comment type="caution">
    <text evidence="1">The sequence shown here is derived from an EMBL/GenBank/DDBJ whole genome shotgun (WGS) entry which is preliminary data.</text>
</comment>
<gene>
    <name evidence="1" type="ORF">FEK35_23685</name>
</gene>
<dbReference type="Gene3D" id="3.40.50.300">
    <property type="entry name" value="P-loop containing nucleotide triphosphate hydrolases"/>
    <property type="match status" value="1"/>
</dbReference>
<evidence type="ECO:0000313" key="2">
    <source>
        <dbReference type="Proteomes" id="UP000308349"/>
    </source>
</evidence>
<accession>A0A5R8P973</accession>
<dbReference type="AlphaFoldDB" id="A0A5R8P973"/>
<evidence type="ECO:0008006" key="3">
    <source>
        <dbReference type="Google" id="ProtNLM"/>
    </source>
</evidence>
<proteinExistence type="predicted"/>
<protein>
    <recommendedName>
        <fullName evidence="3">NadR/Ttd14 AAA domain-containing protein</fullName>
    </recommendedName>
</protein>
<dbReference type="InterPro" id="IPR027417">
    <property type="entry name" value="P-loop_NTPase"/>
</dbReference>
<organism evidence="1 2">
    <name type="scientific">Nocardia cyriacigeorgica</name>
    <dbReference type="NCBI Taxonomy" id="135487"/>
    <lineage>
        <taxon>Bacteria</taxon>
        <taxon>Bacillati</taxon>
        <taxon>Actinomycetota</taxon>
        <taxon>Actinomycetes</taxon>
        <taxon>Mycobacteriales</taxon>
        <taxon>Nocardiaceae</taxon>
        <taxon>Nocardia</taxon>
    </lineage>
</organism>
<reference evidence="1 2" key="1">
    <citation type="submission" date="2019-05" db="EMBL/GenBank/DDBJ databases">
        <title>Genomes sequences of two Nocardia cyriacigeorgica environmental isolates, type strains Nocardia asteroides ATCC 19247 and Nocardia cyriacigeorgica DSM 44484.</title>
        <authorList>
            <person name="Vautrin F."/>
            <person name="Bergeron E."/>
            <person name="Dubost A."/>
            <person name="Abrouk D."/>
            <person name="Rodriguez Nava V."/>
            <person name="Pujic P."/>
        </authorList>
    </citation>
    <scope>NUCLEOTIDE SEQUENCE [LARGE SCALE GENOMIC DNA]</scope>
    <source>
        <strain evidence="1 2">EML 1456</strain>
    </source>
</reference>
<evidence type="ECO:0000313" key="1">
    <source>
        <dbReference type="EMBL" id="TLG01706.1"/>
    </source>
</evidence>
<dbReference type="Proteomes" id="UP000308349">
    <property type="component" value="Unassembled WGS sequence"/>
</dbReference>
<dbReference type="RefSeq" id="WP_138458062.1">
    <property type="nucleotide sequence ID" value="NZ_JADLQD010000008.1"/>
</dbReference>
<name>A0A5R8P973_9NOCA</name>
<sequence>MVNIVIAGYTAAGKTTHARLLAESMGYETVWAAGLLLESLGFDVTEESQLWFHRSEEVERRRSAVAVDLDGYLVARAASEDNLIFDARYLPWAYSSRDILRIWLESDLGSRARKCSISLGATAPRVSECATSIYRKDLSDVTRVSDTFGVAYGPDYSLFDIVVDNSCLVLGSRGPDIALGVRRAHAYLAAAIDASLTGRCGCLEDLERANPEEFNRVVRQVRFYGGSAAAGRSR</sequence>
<dbReference type="OrthoDB" id="9805030at2"/>
<dbReference type="SUPFAM" id="SSF52540">
    <property type="entry name" value="P-loop containing nucleoside triphosphate hydrolases"/>
    <property type="match status" value="1"/>
</dbReference>
<dbReference type="EMBL" id="VBUU01000030">
    <property type="protein sequence ID" value="TLG01706.1"/>
    <property type="molecule type" value="Genomic_DNA"/>
</dbReference>